<dbReference type="Gene3D" id="3.50.50.60">
    <property type="entry name" value="FAD/NAD(P)-binding domain"/>
    <property type="match status" value="1"/>
</dbReference>
<sequence length="601" mass="66445">MWPFSSPYPQKSVGNLDVEYDYIVLGGGNAGCVLARRLSEAKHTVLLVEKGDAEDSWLNRTPLTSMHHYSDGKHSTVFDSAPDSRFGRAFSLITGRGLGGTTRVNAGQFTCGVPAEYNAWSEDGRPGWGYHDLKPYFAKSQTWLGPVPEEYHGSCGPLMVRSYDEYDFGSSKEAAKAANDLGFVPIVDMHSPLQPSIGWTKLQYTVAADGTRASAFRAYLPHAVVSSLSNLHICVSAVAGQVHFSRETNGQLRVDSVQVLSVDGGRVQVIKAKREIVLAVRLEFQETYCLIKSGVGPQTHLEDMGIEVVRDTPGVGAHLVRYLPFRRLSKLTRSPQQDHVMVPTVYNCPLSDSLWLLFRRPYMLFYQLFLYLWYGIGWFICNAVELEIFGMTSLILPDGKPAASSAEAKDPFNPKSRPDFAIMGANFADFRGPDADRSKGFFALNCALMKAESRGHLLLRSRDPLQDPICEMNYLSAPEDWAALRAALRVSVQLAHRMRANGYPLDAIRTRVPSAFDDESLDAFIREKVNTIYHYASSCRMAPETDALPGVVDPELRVHGVSNLRVCDSSIFPSAPATHPQALVYAVAEKCADMMLRASDA</sequence>
<evidence type="ECO:0000313" key="8">
    <source>
        <dbReference type="Proteomes" id="UP001221757"/>
    </source>
</evidence>
<dbReference type="InterPro" id="IPR007867">
    <property type="entry name" value="GMC_OxRtase_C"/>
</dbReference>
<keyword evidence="5" id="KW-0285">Flavoprotein</keyword>
<dbReference type="InterPro" id="IPR036188">
    <property type="entry name" value="FAD/NAD-bd_sf"/>
</dbReference>
<evidence type="ECO:0000259" key="6">
    <source>
        <dbReference type="PROSITE" id="PS00623"/>
    </source>
</evidence>
<feature type="domain" description="Glucose-methanol-choline oxidoreductase N-terminal" evidence="6">
    <location>
        <begin position="95"/>
        <end position="118"/>
    </location>
</feature>
<dbReference type="GO" id="GO:0016614">
    <property type="term" value="F:oxidoreductase activity, acting on CH-OH group of donors"/>
    <property type="evidence" value="ECO:0007669"/>
    <property type="project" value="InterPro"/>
</dbReference>
<evidence type="ECO:0000256" key="4">
    <source>
        <dbReference type="PIRSR" id="PIRSR000137-2"/>
    </source>
</evidence>
<proteinExistence type="inferred from homology"/>
<feature type="binding site" evidence="4">
    <location>
        <position position="101"/>
    </location>
    <ligand>
        <name>FAD</name>
        <dbReference type="ChEBI" id="CHEBI:57692"/>
    </ligand>
</feature>
<evidence type="ECO:0000256" key="1">
    <source>
        <dbReference type="ARBA" id="ARBA00001974"/>
    </source>
</evidence>
<feature type="active site" description="Proton donor" evidence="3">
    <location>
        <position position="534"/>
    </location>
</feature>
<dbReference type="PANTHER" id="PTHR11552">
    <property type="entry name" value="GLUCOSE-METHANOL-CHOLINE GMC OXIDOREDUCTASE"/>
    <property type="match status" value="1"/>
</dbReference>
<name>A0AAD7DPX0_MYCRO</name>
<dbReference type="InterPro" id="IPR012132">
    <property type="entry name" value="GMC_OxRdtase"/>
</dbReference>
<keyword evidence="4 5" id="KW-0274">FAD</keyword>
<gene>
    <name evidence="7" type="ORF">B0H17DRAFT_1053225</name>
</gene>
<dbReference type="AlphaFoldDB" id="A0AAD7DPX0"/>
<dbReference type="PROSITE" id="PS00623">
    <property type="entry name" value="GMC_OXRED_1"/>
    <property type="match status" value="1"/>
</dbReference>
<evidence type="ECO:0000313" key="7">
    <source>
        <dbReference type="EMBL" id="KAJ7696428.1"/>
    </source>
</evidence>
<feature type="binding site" evidence="4">
    <location>
        <begin position="580"/>
        <end position="581"/>
    </location>
    <ligand>
        <name>FAD</name>
        <dbReference type="ChEBI" id="CHEBI:57692"/>
    </ligand>
</feature>
<comment type="similarity">
    <text evidence="2 5">Belongs to the GMC oxidoreductase family.</text>
</comment>
<feature type="active site" description="Proton acceptor" evidence="3">
    <location>
        <position position="579"/>
    </location>
</feature>
<dbReference type="Pfam" id="PF00732">
    <property type="entry name" value="GMC_oxred_N"/>
    <property type="match status" value="1"/>
</dbReference>
<organism evidence="7 8">
    <name type="scientific">Mycena rosella</name>
    <name type="common">Pink bonnet</name>
    <name type="synonym">Agaricus rosellus</name>
    <dbReference type="NCBI Taxonomy" id="1033263"/>
    <lineage>
        <taxon>Eukaryota</taxon>
        <taxon>Fungi</taxon>
        <taxon>Dikarya</taxon>
        <taxon>Basidiomycota</taxon>
        <taxon>Agaricomycotina</taxon>
        <taxon>Agaricomycetes</taxon>
        <taxon>Agaricomycetidae</taxon>
        <taxon>Agaricales</taxon>
        <taxon>Marasmiineae</taxon>
        <taxon>Mycenaceae</taxon>
        <taxon>Mycena</taxon>
    </lineage>
</organism>
<evidence type="ECO:0000256" key="3">
    <source>
        <dbReference type="PIRSR" id="PIRSR000137-1"/>
    </source>
</evidence>
<evidence type="ECO:0000256" key="2">
    <source>
        <dbReference type="ARBA" id="ARBA00010790"/>
    </source>
</evidence>
<dbReference type="Gene3D" id="3.30.560.10">
    <property type="entry name" value="Glucose Oxidase, domain 3"/>
    <property type="match status" value="1"/>
</dbReference>
<comment type="cofactor">
    <cofactor evidence="1 4">
        <name>FAD</name>
        <dbReference type="ChEBI" id="CHEBI:57692"/>
    </cofactor>
</comment>
<keyword evidence="8" id="KW-1185">Reference proteome</keyword>
<dbReference type="InterPro" id="IPR000172">
    <property type="entry name" value="GMC_OxRdtase_N"/>
</dbReference>
<dbReference type="Pfam" id="PF05199">
    <property type="entry name" value="GMC_oxred_C"/>
    <property type="match status" value="1"/>
</dbReference>
<protein>
    <submittedName>
        <fullName evidence="7">Alcohol oxidase</fullName>
    </submittedName>
</protein>
<dbReference type="Proteomes" id="UP001221757">
    <property type="component" value="Unassembled WGS sequence"/>
</dbReference>
<dbReference type="PIRSF" id="PIRSF000137">
    <property type="entry name" value="Alcohol_oxidase"/>
    <property type="match status" value="1"/>
</dbReference>
<dbReference type="PANTHER" id="PTHR11552:SF219">
    <property type="entry name" value="GLUCOSE-METHANOL-CHOLINE OXIDOREDUCTASE N-TERMINAL DOMAIN-CONTAINING PROTEIN"/>
    <property type="match status" value="1"/>
</dbReference>
<dbReference type="SUPFAM" id="SSF51905">
    <property type="entry name" value="FAD/NAD(P)-binding domain"/>
    <property type="match status" value="1"/>
</dbReference>
<dbReference type="SUPFAM" id="SSF54373">
    <property type="entry name" value="FAD-linked reductases, C-terminal domain"/>
    <property type="match status" value="1"/>
</dbReference>
<dbReference type="GO" id="GO:0050660">
    <property type="term" value="F:flavin adenine dinucleotide binding"/>
    <property type="evidence" value="ECO:0007669"/>
    <property type="project" value="InterPro"/>
</dbReference>
<dbReference type="EMBL" id="JARKIE010000034">
    <property type="protein sequence ID" value="KAJ7696428.1"/>
    <property type="molecule type" value="Genomic_DNA"/>
</dbReference>
<comment type="caution">
    <text evidence="7">The sequence shown here is derived from an EMBL/GenBank/DDBJ whole genome shotgun (WGS) entry which is preliminary data.</text>
</comment>
<reference evidence="7" key="1">
    <citation type="submission" date="2023-03" db="EMBL/GenBank/DDBJ databases">
        <title>Massive genome expansion in bonnet fungi (Mycena s.s.) driven by repeated elements and novel gene families across ecological guilds.</title>
        <authorList>
            <consortium name="Lawrence Berkeley National Laboratory"/>
            <person name="Harder C.B."/>
            <person name="Miyauchi S."/>
            <person name="Viragh M."/>
            <person name="Kuo A."/>
            <person name="Thoen E."/>
            <person name="Andreopoulos B."/>
            <person name="Lu D."/>
            <person name="Skrede I."/>
            <person name="Drula E."/>
            <person name="Henrissat B."/>
            <person name="Morin E."/>
            <person name="Kohler A."/>
            <person name="Barry K."/>
            <person name="LaButti K."/>
            <person name="Morin E."/>
            <person name="Salamov A."/>
            <person name="Lipzen A."/>
            <person name="Mereny Z."/>
            <person name="Hegedus B."/>
            <person name="Baldrian P."/>
            <person name="Stursova M."/>
            <person name="Weitz H."/>
            <person name="Taylor A."/>
            <person name="Grigoriev I.V."/>
            <person name="Nagy L.G."/>
            <person name="Martin F."/>
            <person name="Kauserud H."/>
        </authorList>
    </citation>
    <scope>NUCLEOTIDE SEQUENCE</scope>
    <source>
        <strain evidence="7">CBHHK067</strain>
    </source>
</reference>
<evidence type="ECO:0000256" key="5">
    <source>
        <dbReference type="RuleBase" id="RU003968"/>
    </source>
</evidence>
<accession>A0AAD7DPX0</accession>